<evidence type="ECO:0000256" key="5">
    <source>
        <dbReference type="ARBA" id="ARBA00022777"/>
    </source>
</evidence>
<dbReference type="KEGG" id="agi:FSB73_06950"/>
<dbReference type="GO" id="GO:0000160">
    <property type="term" value="P:phosphorelay signal transduction system"/>
    <property type="evidence" value="ECO:0007669"/>
    <property type="project" value="UniProtKB-KW"/>
</dbReference>
<evidence type="ECO:0000256" key="6">
    <source>
        <dbReference type="ARBA" id="ARBA00022840"/>
    </source>
</evidence>
<sequence>MDEQIMERIFIPFFSTKKSGSGIGLSLCKQIMLLHKGNIQVQSTPEKGTSFRLQFPAS</sequence>
<gene>
    <name evidence="9" type="ORF">FSB73_06950</name>
</gene>
<protein>
    <recommendedName>
        <fullName evidence="2">histidine kinase</fullName>
        <ecNumber evidence="2">2.7.13.3</ecNumber>
    </recommendedName>
</protein>
<dbReference type="Gene3D" id="3.30.565.10">
    <property type="entry name" value="Histidine kinase-like ATPase, C-terminal domain"/>
    <property type="match status" value="1"/>
</dbReference>
<dbReference type="Proteomes" id="UP000321291">
    <property type="component" value="Chromosome"/>
</dbReference>
<dbReference type="InterPro" id="IPR005467">
    <property type="entry name" value="His_kinase_dom"/>
</dbReference>
<feature type="domain" description="Histidine kinase" evidence="8">
    <location>
        <begin position="1"/>
        <end position="58"/>
    </location>
</feature>
<dbReference type="PANTHER" id="PTHR43065">
    <property type="entry name" value="SENSOR HISTIDINE KINASE"/>
    <property type="match status" value="1"/>
</dbReference>
<dbReference type="InterPro" id="IPR004358">
    <property type="entry name" value="Sig_transdc_His_kin-like_C"/>
</dbReference>
<dbReference type="PROSITE" id="PS50109">
    <property type="entry name" value="HIS_KIN"/>
    <property type="match status" value="1"/>
</dbReference>
<dbReference type="SUPFAM" id="SSF55874">
    <property type="entry name" value="ATPase domain of HSP90 chaperone/DNA topoisomerase II/histidine kinase"/>
    <property type="match status" value="1"/>
</dbReference>
<comment type="catalytic activity">
    <reaction evidence="1">
        <text>ATP + protein L-histidine = ADP + protein N-phospho-L-histidine.</text>
        <dbReference type="EC" id="2.7.13.3"/>
    </reaction>
</comment>
<evidence type="ECO:0000259" key="8">
    <source>
        <dbReference type="PROSITE" id="PS50109"/>
    </source>
</evidence>
<keyword evidence="5 9" id="KW-0418">Kinase</keyword>
<keyword evidence="3" id="KW-0808">Transferase</keyword>
<dbReference type="EC" id="2.7.13.3" evidence="2"/>
<dbReference type="OrthoDB" id="1931120at2"/>
<keyword evidence="6" id="KW-0067">ATP-binding</keyword>
<dbReference type="EMBL" id="CP042434">
    <property type="protein sequence ID" value="QEC71443.1"/>
    <property type="molecule type" value="Genomic_DNA"/>
</dbReference>
<name>A0A5B8VJT0_9BACT</name>
<evidence type="ECO:0000313" key="9">
    <source>
        <dbReference type="EMBL" id="QEC71443.1"/>
    </source>
</evidence>
<keyword evidence="4" id="KW-0547">Nucleotide-binding</keyword>
<proteinExistence type="predicted"/>
<evidence type="ECO:0000313" key="10">
    <source>
        <dbReference type="Proteomes" id="UP000321291"/>
    </source>
</evidence>
<evidence type="ECO:0000256" key="7">
    <source>
        <dbReference type="ARBA" id="ARBA00023012"/>
    </source>
</evidence>
<dbReference type="PANTHER" id="PTHR43065:SF46">
    <property type="entry name" value="C4-DICARBOXYLATE TRANSPORT SENSOR PROTEIN DCTB"/>
    <property type="match status" value="1"/>
</dbReference>
<evidence type="ECO:0000256" key="2">
    <source>
        <dbReference type="ARBA" id="ARBA00012438"/>
    </source>
</evidence>
<organism evidence="9 10">
    <name type="scientific">Arachidicoccus ginsenosidivorans</name>
    <dbReference type="NCBI Taxonomy" id="496057"/>
    <lineage>
        <taxon>Bacteria</taxon>
        <taxon>Pseudomonadati</taxon>
        <taxon>Bacteroidota</taxon>
        <taxon>Chitinophagia</taxon>
        <taxon>Chitinophagales</taxon>
        <taxon>Chitinophagaceae</taxon>
        <taxon>Arachidicoccus</taxon>
    </lineage>
</organism>
<keyword evidence="10" id="KW-1185">Reference proteome</keyword>
<dbReference type="InterPro" id="IPR036890">
    <property type="entry name" value="HATPase_C_sf"/>
</dbReference>
<dbReference type="InterPro" id="IPR003594">
    <property type="entry name" value="HATPase_dom"/>
</dbReference>
<keyword evidence="7" id="KW-0902">Two-component regulatory system</keyword>
<evidence type="ECO:0000256" key="4">
    <source>
        <dbReference type="ARBA" id="ARBA00022741"/>
    </source>
</evidence>
<evidence type="ECO:0000256" key="1">
    <source>
        <dbReference type="ARBA" id="ARBA00000085"/>
    </source>
</evidence>
<accession>A0A5B8VJT0</accession>
<dbReference type="GO" id="GO:0004673">
    <property type="term" value="F:protein histidine kinase activity"/>
    <property type="evidence" value="ECO:0007669"/>
    <property type="project" value="UniProtKB-EC"/>
</dbReference>
<reference evidence="9 10" key="1">
    <citation type="journal article" date="2017" name="Int. J. Syst. Evol. Microbiol.">
        <title>Arachidicoccus ginsenosidivorans sp. nov., with ginsenoside-converting activity isolated from ginseng cultivating soil.</title>
        <authorList>
            <person name="Siddiqi M.Z."/>
            <person name="Aslam Z."/>
            <person name="Im W.T."/>
        </authorList>
    </citation>
    <scope>NUCLEOTIDE SEQUENCE [LARGE SCALE GENOMIC DNA]</scope>
    <source>
        <strain evidence="9 10">Gsoil 809</strain>
    </source>
</reference>
<dbReference type="GO" id="GO:0005524">
    <property type="term" value="F:ATP binding"/>
    <property type="evidence" value="ECO:0007669"/>
    <property type="project" value="UniProtKB-KW"/>
</dbReference>
<evidence type="ECO:0000256" key="3">
    <source>
        <dbReference type="ARBA" id="ARBA00022679"/>
    </source>
</evidence>
<dbReference type="PRINTS" id="PR00344">
    <property type="entry name" value="BCTRLSENSOR"/>
</dbReference>
<dbReference type="AlphaFoldDB" id="A0A5B8VJT0"/>
<dbReference type="Pfam" id="PF02518">
    <property type="entry name" value="HATPase_c"/>
    <property type="match status" value="1"/>
</dbReference>